<protein>
    <recommendedName>
        <fullName evidence="4">Positive regulator of sigma(E), RseC/MucC</fullName>
    </recommendedName>
</protein>
<dbReference type="STRING" id="1544798.LH29_22485"/>
<dbReference type="Proteomes" id="UP000032544">
    <property type="component" value="Unassembled WGS sequence"/>
</dbReference>
<keyword evidence="3" id="KW-1185">Reference proteome</keyword>
<evidence type="ECO:0000313" key="2">
    <source>
        <dbReference type="EMBL" id="KJF42049.1"/>
    </source>
</evidence>
<gene>
    <name evidence="2" type="ORF">LH29_22485</name>
</gene>
<keyword evidence="1" id="KW-0812">Transmembrane</keyword>
<dbReference type="AlphaFoldDB" id="A0A0D8J5K6"/>
<evidence type="ECO:0000256" key="1">
    <source>
        <dbReference type="SAM" id="Phobius"/>
    </source>
</evidence>
<keyword evidence="1" id="KW-0472">Membrane</keyword>
<accession>A0A0D8J5K6</accession>
<organism evidence="2 3">
    <name type="scientific">Draconibacterium sediminis</name>
    <dbReference type="NCBI Taxonomy" id="1544798"/>
    <lineage>
        <taxon>Bacteria</taxon>
        <taxon>Pseudomonadati</taxon>
        <taxon>Bacteroidota</taxon>
        <taxon>Bacteroidia</taxon>
        <taxon>Marinilabiliales</taxon>
        <taxon>Prolixibacteraceae</taxon>
        <taxon>Draconibacterium</taxon>
    </lineage>
</organism>
<sequence length="144" mass="16115">MAKFTATESIIRHKGFVKAIKDASLTVNIVSQSACSTCHAQGACSVSDFQDKEIEVSEYKGSYKIGDEVTILFKQSKGFTALIWGYVIPFFVVLGTLIIALEVTGDELKSGLLSLFILVPYYITLYFFRHLLKKVLKFELEETN</sequence>
<evidence type="ECO:0008006" key="4">
    <source>
        <dbReference type="Google" id="ProtNLM"/>
    </source>
</evidence>
<feature type="transmembrane region" description="Helical" evidence="1">
    <location>
        <begin position="112"/>
        <end position="128"/>
    </location>
</feature>
<dbReference type="EMBL" id="JRHC01000007">
    <property type="protein sequence ID" value="KJF42049.1"/>
    <property type="molecule type" value="Genomic_DNA"/>
</dbReference>
<name>A0A0D8J5K6_9BACT</name>
<dbReference type="Pfam" id="PF04246">
    <property type="entry name" value="RseC_MucC"/>
    <property type="match status" value="1"/>
</dbReference>
<proteinExistence type="predicted"/>
<evidence type="ECO:0000313" key="3">
    <source>
        <dbReference type="Proteomes" id="UP000032544"/>
    </source>
</evidence>
<comment type="caution">
    <text evidence="2">The sequence shown here is derived from an EMBL/GenBank/DDBJ whole genome shotgun (WGS) entry which is preliminary data.</text>
</comment>
<keyword evidence="1" id="KW-1133">Transmembrane helix</keyword>
<reference evidence="2 3" key="1">
    <citation type="submission" date="2014-09" db="EMBL/GenBank/DDBJ databases">
        <title>Draft Genome Sequence of Draconibacterium sp. JN14CK-3.</title>
        <authorList>
            <person name="Dong C."/>
            <person name="Lai Q."/>
            <person name="Shao Z."/>
        </authorList>
    </citation>
    <scope>NUCLEOTIDE SEQUENCE [LARGE SCALE GENOMIC DNA]</scope>
    <source>
        <strain evidence="2 3">JN14CK-3</strain>
    </source>
</reference>
<feature type="transmembrane region" description="Helical" evidence="1">
    <location>
        <begin position="81"/>
        <end position="100"/>
    </location>
</feature>